<evidence type="ECO:0000313" key="2">
    <source>
        <dbReference type="EMBL" id="DAD77752.1"/>
    </source>
</evidence>
<accession>A0A8S5M6H3</accession>
<sequence>MQDNTIMLIMGFITTMIPIFTVIVKLNNTITKLNVTIQVLSDQMHKGQEDRTKIHNQLNNHETRISILENERRER</sequence>
<protein>
    <submittedName>
        <fullName evidence="2">Uncharacterized protein</fullName>
    </submittedName>
</protein>
<proteinExistence type="predicted"/>
<dbReference type="EMBL" id="BK014833">
    <property type="protein sequence ID" value="DAD77752.1"/>
    <property type="molecule type" value="Genomic_DNA"/>
</dbReference>
<evidence type="ECO:0000256" key="1">
    <source>
        <dbReference type="SAM" id="Phobius"/>
    </source>
</evidence>
<organism evidence="2">
    <name type="scientific">Myoviridae sp. ctCL221</name>
    <dbReference type="NCBI Taxonomy" id="2826630"/>
    <lineage>
        <taxon>Viruses</taxon>
        <taxon>Duplodnaviria</taxon>
        <taxon>Heunggongvirae</taxon>
        <taxon>Uroviricota</taxon>
        <taxon>Caudoviricetes</taxon>
    </lineage>
</organism>
<reference evidence="2" key="1">
    <citation type="journal article" date="2021" name="Proc. Natl. Acad. Sci. U.S.A.">
        <title>A Catalog of Tens of Thousands of Viruses from Human Metagenomes Reveals Hidden Associations with Chronic Diseases.</title>
        <authorList>
            <person name="Tisza M.J."/>
            <person name="Buck C.B."/>
        </authorList>
    </citation>
    <scope>NUCLEOTIDE SEQUENCE</scope>
    <source>
        <strain evidence="2">CtCL221</strain>
    </source>
</reference>
<keyword evidence="1" id="KW-0812">Transmembrane</keyword>
<name>A0A8S5M6H3_9CAUD</name>
<feature type="transmembrane region" description="Helical" evidence="1">
    <location>
        <begin position="6"/>
        <end position="24"/>
    </location>
</feature>
<keyword evidence="1" id="KW-1133">Transmembrane helix</keyword>
<keyword evidence="1" id="KW-0472">Membrane</keyword>